<dbReference type="PANTHER" id="PTHR46494:SF1">
    <property type="entry name" value="CORA FAMILY METAL ION TRANSPORTER (EUROFUNG)"/>
    <property type="match status" value="1"/>
</dbReference>
<dbReference type="SUPFAM" id="SSF144083">
    <property type="entry name" value="Magnesium transport protein CorA, transmembrane region"/>
    <property type="match status" value="1"/>
</dbReference>
<keyword evidence="5 8" id="KW-0812">Transmembrane</keyword>
<evidence type="ECO:0000256" key="4">
    <source>
        <dbReference type="ARBA" id="ARBA00022475"/>
    </source>
</evidence>
<evidence type="ECO:0000256" key="7">
    <source>
        <dbReference type="ARBA" id="ARBA00023136"/>
    </source>
</evidence>
<feature type="transmembrane region" description="Helical" evidence="8">
    <location>
        <begin position="297"/>
        <end position="314"/>
    </location>
</feature>
<protein>
    <recommendedName>
        <fullName evidence="8">Magnesium transport protein CorA</fullName>
    </recommendedName>
</protein>
<evidence type="ECO:0000256" key="2">
    <source>
        <dbReference type="ARBA" id="ARBA00009765"/>
    </source>
</evidence>
<gene>
    <name evidence="8 9" type="primary">corA</name>
    <name evidence="9" type="ORF">EBB06_07845</name>
</gene>
<keyword evidence="10" id="KW-1185">Reference proteome</keyword>
<keyword evidence="8" id="KW-0406">Ion transport</keyword>
<dbReference type="InterPro" id="IPR045861">
    <property type="entry name" value="CorA_cytoplasmic_dom"/>
</dbReference>
<dbReference type="NCBIfam" id="TIGR00383">
    <property type="entry name" value="corA"/>
    <property type="match status" value="1"/>
</dbReference>
<dbReference type="SUPFAM" id="SSF143865">
    <property type="entry name" value="CorA soluble domain-like"/>
    <property type="match status" value="1"/>
</dbReference>
<evidence type="ECO:0000256" key="5">
    <source>
        <dbReference type="ARBA" id="ARBA00022692"/>
    </source>
</evidence>
<name>A0ABY0FD64_9NEIS</name>
<dbReference type="Gene3D" id="1.20.58.340">
    <property type="entry name" value="Magnesium transport protein CorA, transmembrane region"/>
    <property type="match status" value="2"/>
</dbReference>
<feature type="transmembrane region" description="Helical" evidence="8">
    <location>
        <begin position="266"/>
        <end position="285"/>
    </location>
</feature>
<keyword evidence="4 8" id="KW-1003">Cell membrane</keyword>
<proteinExistence type="inferred from homology"/>
<comment type="subcellular location">
    <subcellularLocation>
        <location evidence="1">Cell membrane</location>
        <topology evidence="1">Multi-pass membrane protein</topology>
    </subcellularLocation>
    <subcellularLocation>
        <location evidence="8">Membrane</location>
        <topology evidence="8">Multi-pass membrane protein</topology>
    </subcellularLocation>
</comment>
<dbReference type="InterPro" id="IPR004488">
    <property type="entry name" value="Mg/Co-transport_prot_CorA"/>
</dbReference>
<comment type="caution">
    <text evidence="9">The sequence shown here is derived from an EMBL/GenBank/DDBJ whole genome shotgun (WGS) entry which is preliminary data.</text>
</comment>
<dbReference type="Proteomes" id="UP000290682">
    <property type="component" value="Unassembled WGS sequence"/>
</dbReference>
<dbReference type="EMBL" id="REGR01000005">
    <property type="protein sequence ID" value="RXZ44076.1"/>
    <property type="molecule type" value="Genomic_DNA"/>
</dbReference>
<organism evidence="9 10">
    <name type="scientific">Crenobacter cavernae</name>
    <dbReference type="NCBI Taxonomy" id="2290923"/>
    <lineage>
        <taxon>Bacteria</taxon>
        <taxon>Pseudomonadati</taxon>
        <taxon>Pseudomonadota</taxon>
        <taxon>Betaproteobacteria</taxon>
        <taxon>Neisseriales</taxon>
        <taxon>Neisseriaceae</taxon>
        <taxon>Crenobacter</taxon>
    </lineage>
</organism>
<comment type="similarity">
    <text evidence="2 8">Belongs to the CorA metal ion transporter (MIT) (TC 1.A.35) family.</text>
</comment>
<dbReference type="PANTHER" id="PTHR46494">
    <property type="entry name" value="CORA FAMILY METAL ION TRANSPORTER (EUROFUNG)"/>
    <property type="match status" value="1"/>
</dbReference>
<evidence type="ECO:0000256" key="3">
    <source>
        <dbReference type="ARBA" id="ARBA00022448"/>
    </source>
</evidence>
<evidence type="ECO:0000256" key="8">
    <source>
        <dbReference type="RuleBase" id="RU362010"/>
    </source>
</evidence>
<dbReference type="CDD" id="cd12830">
    <property type="entry name" value="MtCorA-like"/>
    <property type="match status" value="1"/>
</dbReference>
<accession>A0ABY0FD64</accession>
<dbReference type="Pfam" id="PF01544">
    <property type="entry name" value="CorA"/>
    <property type="match status" value="1"/>
</dbReference>
<evidence type="ECO:0000313" key="10">
    <source>
        <dbReference type="Proteomes" id="UP000290682"/>
    </source>
</evidence>
<comment type="function">
    <text evidence="8">Mediates influx of magnesium ions.</text>
</comment>
<dbReference type="InterPro" id="IPR002523">
    <property type="entry name" value="MgTranspt_CorA/ZnTranspt_ZntB"/>
</dbReference>
<evidence type="ECO:0000256" key="6">
    <source>
        <dbReference type="ARBA" id="ARBA00022989"/>
    </source>
</evidence>
<sequence length="323" mass="36998">MLINCAAYQEGQKLADIPQEAISDYVQRPDCFVWVALKDPEAGELEEMREEFGLHELAVEDARNGHQRPKIEEYGDMLFVVMHLLEMDANEQIRIGEIDVFVGANYVLSLRSRSNISFLNVRDRCEREPHLLKFGSGFVLYALMDAVVDRYFPVINALEQELEQIEDGMFTKESSARDNIEALYALKRKLTVVQHSTTPLLETVHKLFGGRVPQVCVGMHEYYRDIYDHLERIVKQIEALRDVLNTAIQVNLSLISIDDSAITKKFAAYGALFAMPTMIAGVYGMNFDMMPELKWAYGYPLALASMVAMDILLWRRFRKAGWI</sequence>
<keyword evidence="7 8" id="KW-0472">Membrane</keyword>
<keyword evidence="6 8" id="KW-1133">Transmembrane helix</keyword>
<reference evidence="9 10" key="1">
    <citation type="submission" date="2018-10" db="EMBL/GenBank/DDBJ databases">
        <title>Draft genome of Fastidiocella sp. strain 375T, a bacterium isolated from a karstic cave dripping water.</title>
        <authorList>
            <person name="Coelho C."/>
            <person name="Verissimo A."/>
            <person name="Tiago I."/>
        </authorList>
    </citation>
    <scope>NUCLEOTIDE SEQUENCE [LARGE SCALE GENOMIC DNA]</scope>
    <source>
        <strain evidence="9 10">CAVE-375</strain>
    </source>
</reference>
<keyword evidence="3 8" id="KW-0813">Transport</keyword>
<evidence type="ECO:0000313" key="9">
    <source>
        <dbReference type="EMBL" id="RXZ44076.1"/>
    </source>
</evidence>
<evidence type="ECO:0000256" key="1">
    <source>
        <dbReference type="ARBA" id="ARBA00004651"/>
    </source>
</evidence>
<dbReference type="InterPro" id="IPR045863">
    <property type="entry name" value="CorA_TM1_TM2"/>
</dbReference>
<dbReference type="Gene3D" id="3.30.460.20">
    <property type="entry name" value="CorA soluble domain-like"/>
    <property type="match status" value="1"/>
</dbReference>
<keyword evidence="8" id="KW-0460">Magnesium</keyword>